<evidence type="ECO:0000256" key="1">
    <source>
        <dbReference type="PROSITE-ProRule" id="PRU00285"/>
    </source>
</evidence>
<dbReference type="InterPro" id="IPR008978">
    <property type="entry name" value="HSP20-like_chaperone"/>
</dbReference>
<dbReference type="CDD" id="cd06464">
    <property type="entry name" value="ACD_sHsps-like"/>
    <property type="match status" value="1"/>
</dbReference>
<dbReference type="PANTHER" id="PTHR11527">
    <property type="entry name" value="HEAT-SHOCK PROTEIN 20 FAMILY MEMBER"/>
    <property type="match status" value="1"/>
</dbReference>
<reference evidence="4 5" key="1">
    <citation type="submission" date="2023-02" db="EMBL/GenBank/DDBJ databases">
        <title>Genome sequencing required for Actinomycetospora new species description.</title>
        <authorList>
            <person name="Saimee Y."/>
            <person name="Duangmal K."/>
        </authorList>
    </citation>
    <scope>NUCLEOTIDE SEQUENCE [LARGE SCALE GENOMIC DNA]</scope>
    <source>
        <strain evidence="4 5">DW7H6</strain>
    </source>
</reference>
<evidence type="ECO:0000259" key="3">
    <source>
        <dbReference type="PROSITE" id="PS01031"/>
    </source>
</evidence>
<gene>
    <name evidence="4" type="ORF">PGB27_21615</name>
</gene>
<dbReference type="Pfam" id="PF00011">
    <property type="entry name" value="HSP20"/>
    <property type="match status" value="1"/>
</dbReference>
<dbReference type="SUPFAM" id="SSF49764">
    <property type="entry name" value="HSP20-like chaperones"/>
    <property type="match status" value="1"/>
</dbReference>
<name>A0ABT5SYL0_9PSEU</name>
<dbReference type="Proteomes" id="UP001300763">
    <property type="component" value="Unassembled WGS sequence"/>
</dbReference>
<evidence type="ECO:0000313" key="4">
    <source>
        <dbReference type="EMBL" id="MDD7967949.1"/>
    </source>
</evidence>
<accession>A0ABT5SYL0</accession>
<organism evidence="4 5">
    <name type="scientific">Actinomycetospora lemnae</name>
    <dbReference type="NCBI Taxonomy" id="3019891"/>
    <lineage>
        <taxon>Bacteria</taxon>
        <taxon>Bacillati</taxon>
        <taxon>Actinomycetota</taxon>
        <taxon>Actinomycetes</taxon>
        <taxon>Pseudonocardiales</taxon>
        <taxon>Pseudonocardiaceae</taxon>
        <taxon>Actinomycetospora</taxon>
    </lineage>
</organism>
<dbReference type="Gene3D" id="2.60.40.790">
    <property type="match status" value="1"/>
</dbReference>
<sequence length="155" mass="17757">MAITRRAPMTSGDVFRQFDRMFDDWMRAFPARMWDRPAMQAPEEIIKVDEYREDGDLVIKAEIPGIDPEKDLRLTIDNGLLDLRAERRITEDTEDKGYHRHELRYGTFARRLPLPEGVDPAAVTASYTDGMLTVRIPMPAVEKGPEPTTIPIEKG</sequence>
<dbReference type="InterPro" id="IPR031107">
    <property type="entry name" value="Small_HSP"/>
</dbReference>
<evidence type="ECO:0000256" key="2">
    <source>
        <dbReference type="RuleBase" id="RU003616"/>
    </source>
</evidence>
<keyword evidence="5" id="KW-1185">Reference proteome</keyword>
<proteinExistence type="inferred from homology"/>
<dbReference type="EMBL" id="JAQZAO010000010">
    <property type="protein sequence ID" value="MDD7967949.1"/>
    <property type="molecule type" value="Genomic_DNA"/>
</dbReference>
<protein>
    <submittedName>
        <fullName evidence="4">Hsp20/alpha crystallin family protein</fullName>
    </submittedName>
</protein>
<comment type="caution">
    <text evidence="4">The sequence shown here is derived from an EMBL/GenBank/DDBJ whole genome shotgun (WGS) entry which is preliminary data.</text>
</comment>
<evidence type="ECO:0000313" key="5">
    <source>
        <dbReference type="Proteomes" id="UP001300763"/>
    </source>
</evidence>
<dbReference type="RefSeq" id="WP_274202482.1">
    <property type="nucleotide sequence ID" value="NZ_JAQZAO010000010.1"/>
</dbReference>
<feature type="domain" description="SHSP" evidence="3">
    <location>
        <begin position="39"/>
        <end position="153"/>
    </location>
</feature>
<comment type="similarity">
    <text evidence="1 2">Belongs to the small heat shock protein (HSP20) family.</text>
</comment>
<dbReference type="PROSITE" id="PS01031">
    <property type="entry name" value="SHSP"/>
    <property type="match status" value="1"/>
</dbReference>
<dbReference type="InterPro" id="IPR002068">
    <property type="entry name" value="A-crystallin/Hsp20_dom"/>
</dbReference>